<dbReference type="SUPFAM" id="SSF56219">
    <property type="entry name" value="DNase I-like"/>
    <property type="match status" value="1"/>
</dbReference>
<dbReference type="InterPro" id="IPR005135">
    <property type="entry name" value="Endo/exonuclease/phosphatase"/>
</dbReference>
<protein>
    <submittedName>
        <fullName evidence="2">Endonuclease/exonuclease/phosphatase family protein</fullName>
    </submittedName>
</protein>
<gene>
    <name evidence="2" type="ORF">JJB79_18950</name>
</gene>
<evidence type="ECO:0000259" key="1">
    <source>
        <dbReference type="Pfam" id="PF19580"/>
    </source>
</evidence>
<dbReference type="EMBL" id="JAFCXS010000028">
    <property type="protein sequence ID" value="MBM0749464.1"/>
    <property type="molecule type" value="Genomic_DNA"/>
</dbReference>
<keyword evidence="2" id="KW-0378">Hydrolase</keyword>
<dbReference type="Pfam" id="PF19580">
    <property type="entry name" value="Exo_endo_phos_3"/>
    <property type="match status" value="1"/>
</dbReference>
<evidence type="ECO:0000313" key="2">
    <source>
        <dbReference type="EMBL" id="MBM0749464.1"/>
    </source>
</evidence>
<keyword evidence="2" id="KW-0540">Nuclease</keyword>
<dbReference type="InterPro" id="IPR036691">
    <property type="entry name" value="Endo/exonu/phosph_ase_sf"/>
</dbReference>
<dbReference type="Gene3D" id="3.60.10.10">
    <property type="entry name" value="Endonuclease/exonuclease/phosphatase"/>
    <property type="match status" value="1"/>
</dbReference>
<organism evidence="2 3">
    <name type="scientific">Pantoea eucrina</name>
    <dbReference type="NCBI Taxonomy" id="472693"/>
    <lineage>
        <taxon>Bacteria</taxon>
        <taxon>Pseudomonadati</taxon>
        <taxon>Pseudomonadota</taxon>
        <taxon>Gammaproteobacteria</taxon>
        <taxon>Enterobacterales</taxon>
        <taxon>Erwiniaceae</taxon>
        <taxon>Pantoea</taxon>
    </lineage>
</organism>
<sequence length="301" mass="34447">MKIAFWNVGIKNKEKDRDLYTACIVMILESMIKNHEFDIIFLCEVDEGFTLDPAIISSLANNDISIINSAEKLSSKTSFDICAIYKKSKNTVTHQKYITYNNLDGGADGLGVNLRIGAEFLVKDNTKDEKINIIISHWPSKLTPGYEFRHKDAAERLRIESEERIKEGKQVILMGDYNLSPHEMISNTNLKSYNNKFFALRSSLRMYNLSFNFFNQHSILFKEPEHRPALGFGTFISSKSRHTEIGCEVFDQAHVSSSFIESGPWVLDEEKTQIFHNRIISGLVYGQNIQLDHLPISLEIK</sequence>
<proteinExistence type="predicted"/>
<reference evidence="2 3" key="1">
    <citation type="submission" date="2021-01" db="EMBL/GenBank/DDBJ databases">
        <title>Complete genome sequence of Pantoea eucrina OB49, a heavy metal tolerant bacterium with PGPR potential isolated from wheat in Algeria.</title>
        <authorList>
            <person name="Lekired A."/>
            <person name="Ouzari I.H."/>
        </authorList>
    </citation>
    <scope>NUCLEOTIDE SEQUENCE [LARGE SCALE GENOMIC DNA]</scope>
    <source>
        <strain evidence="2 3">OB49</strain>
    </source>
</reference>
<comment type="caution">
    <text evidence="2">The sequence shown here is derived from an EMBL/GenBank/DDBJ whole genome shotgun (WGS) entry which is preliminary data.</text>
</comment>
<keyword evidence="3" id="KW-1185">Reference proteome</keyword>
<keyword evidence="2" id="KW-0255">Endonuclease</keyword>
<accession>A0ABS1ZAL2</accession>
<feature type="domain" description="Endonuclease/exonuclease/phosphatase" evidence="1">
    <location>
        <begin position="25"/>
        <end position="196"/>
    </location>
</feature>
<dbReference type="RefSeq" id="WP_147085385.1">
    <property type="nucleotide sequence ID" value="NZ_JAFCXS010000028.1"/>
</dbReference>
<name>A0ABS1ZAL2_9GAMM</name>
<evidence type="ECO:0000313" key="3">
    <source>
        <dbReference type="Proteomes" id="UP000809137"/>
    </source>
</evidence>
<dbReference type="GO" id="GO:0004519">
    <property type="term" value="F:endonuclease activity"/>
    <property type="evidence" value="ECO:0007669"/>
    <property type="project" value="UniProtKB-KW"/>
</dbReference>
<dbReference type="Proteomes" id="UP000809137">
    <property type="component" value="Unassembled WGS sequence"/>
</dbReference>